<feature type="compositionally biased region" description="Polar residues" evidence="2">
    <location>
        <begin position="393"/>
        <end position="402"/>
    </location>
</feature>
<organism evidence="3">
    <name type="scientific">Craspedostauros australis</name>
    <dbReference type="NCBI Taxonomy" id="1486917"/>
    <lineage>
        <taxon>Eukaryota</taxon>
        <taxon>Sar</taxon>
        <taxon>Stramenopiles</taxon>
        <taxon>Ochrophyta</taxon>
        <taxon>Bacillariophyta</taxon>
        <taxon>Bacillariophyceae</taxon>
        <taxon>Bacillariophycidae</taxon>
        <taxon>Naviculales</taxon>
        <taxon>Naviculaceae</taxon>
        <taxon>Craspedostauros</taxon>
    </lineage>
</organism>
<dbReference type="AlphaFoldDB" id="A0A7R9WR62"/>
<reference evidence="3" key="1">
    <citation type="submission" date="2021-01" db="EMBL/GenBank/DDBJ databases">
        <authorList>
            <person name="Corre E."/>
            <person name="Pelletier E."/>
            <person name="Niang G."/>
            <person name="Scheremetjew M."/>
            <person name="Finn R."/>
            <person name="Kale V."/>
            <person name="Holt S."/>
            <person name="Cochrane G."/>
            <person name="Meng A."/>
            <person name="Brown T."/>
            <person name="Cohen L."/>
        </authorList>
    </citation>
    <scope>NUCLEOTIDE SEQUENCE</scope>
    <source>
        <strain evidence="3">CCMP3328</strain>
    </source>
</reference>
<evidence type="ECO:0000256" key="2">
    <source>
        <dbReference type="SAM" id="MobiDB-lite"/>
    </source>
</evidence>
<accession>A0A7R9WR62</accession>
<evidence type="ECO:0000313" key="3">
    <source>
        <dbReference type="EMBL" id="CAD8332750.1"/>
    </source>
</evidence>
<gene>
    <name evidence="3" type="ORF">CAUS1442_LOCUS4851</name>
</gene>
<feature type="region of interest" description="Disordered" evidence="2">
    <location>
        <begin position="393"/>
        <end position="419"/>
    </location>
</feature>
<keyword evidence="1" id="KW-0175">Coiled coil</keyword>
<evidence type="ECO:0000256" key="1">
    <source>
        <dbReference type="SAM" id="Coils"/>
    </source>
</evidence>
<sequence length="419" mass="46585">MDAIRACEDIIVTVAADDASTMPFAKSAQQSELGIPIEMVMVAGLAAVATKSSQAQDVMFHRFQRLYWKQRGDPRGSSQGFQLTRSVLPTAEQLRLIESMVAQKCKELSEESDRAMKELLKMEARSAPRGKSKGSRNKSKAKVKPKVKKVDSVASSDGAWKDDESSSPQVSADKASIDQTRCDETRSRNVDHDDGRMPQHESTDRTPQTQTQTGIVENGRGCADASSTSRGGSPHRETLEVDSIHAEGSLQTVQAEDVKPRIGRADHSSRTQQEVSAQIQTKTIERNVGEVAHDDHSTGSDDGTNGRALTTMPSMSALQRQVRELQTQLQRKDTEIDKLKTDHAQQLRVEREAFEERMQALQLRLYISETRLKTFQDALDQHVQSVASNVSSNYRNTMTTQNEDSDTPSPLFARTRRNR</sequence>
<feature type="coiled-coil region" evidence="1">
    <location>
        <begin position="315"/>
        <end position="364"/>
    </location>
</feature>
<dbReference type="EMBL" id="HBEF01007753">
    <property type="protein sequence ID" value="CAD8332750.1"/>
    <property type="molecule type" value="Transcribed_RNA"/>
</dbReference>
<name>A0A7R9WR62_9STRA</name>
<feature type="compositionally biased region" description="Basic residues" evidence="2">
    <location>
        <begin position="128"/>
        <end position="147"/>
    </location>
</feature>
<feature type="compositionally biased region" description="Basic and acidic residues" evidence="2">
    <location>
        <begin position="180"/>
        <end position="204"/>
    </location>
</feature>
<proteinExistence type="predicted"/>
<feature type="region of interest" description="Disordered" evidence="2">
    <location>
        <begin position="122"/>
        <end position="211"/>
    </location>
</feature>
<protein>
    <submittedName>
        <fullName evidence="3">Uncharacterized protein</fullName>
    </submittedName>
</protein>